<name>A0A2T5C4L4_9BACT</name>
<dbReference type="AlphaFoldDB" id="A0A2T5C4L4"/>
<keyword evidence="3" id="KW-0408">Iron</keyword>
<evidence type="ECO:0000256" key="4">
    <source>
        <dbReference type="ARBA" id="ARBA00023014"/>
    </source>
</evidence>
<dbReference type="GO" id="GO:0051536">
    <property type="term" value="F:iron-sulfur cluster binding"/>
    <property type="evidence" value="ECO:0007669"/>
    <property type="project" value="UniProtKB-KW"/>
</dbReference>
<dbReference type="InterPro" id="IPR008275">
    <property type="entry name" value="CoA_E_activase_dom"/>
</dbReference>
<evidence type="ECO:0000313" key="6">
    <source>
        <dbReference type="EMBL" id="PTN09796.1"/>
    </source>
</evidence>
<dbReference type="CDD" id="cd24036">
    <property type="entry name" value="ASKHA_NBD_BcrAD_BadFG_HgdC_HadI"/>
    <property type="match status" value="1"/>
</dbReference>
<dbReference type="Gene3D" id="3.30.420.40">
    <property type="match status" value="2"/>
</dbReference>
<dbReference type="InterPro" id="IPR002731">
    <property type="entry name" value="ATPase_BadF"/>
</dbReference>
<dbReference type="Proteomes" id="UP000243525">
    <property type="component" value="Unassembled WGS sequence"/>
</dbReference>
<dbReference type="Pfam" id="PF01869">
    <property type="entry name" value="BcrAD_BadFG"/>
    <property type="match status" value="1"/>
</dbReference>
<dbReference type="PANTHER" id="PTHR32329:SF8">
    <property type="entry name" value="ACTIVATOR OF (R)-2-HYDROXYGLUTARYL-COA DEHYDRATASE"/>
    <property type="match status" value="1"/>
</dbReference>
<reference evidence="6 7" key="1">
    <citation type="submission" date="2018-04" db="EMBL/GenBank/DDBJ databases">
        <title>Genomic Encyclopedia of Archaeal and Bacterial Type Strains, Phase II (KMG-II): from individual species to whole genera.</title>
        <authorList>
            <person name="Goeker M."/>
        </authorList>
    </citation>
    <scope>NUCLEOTIDE SEQUENCE [LARGE SCALE GENOMIC DNA]</scope>
    <source>
        <strain evidence="6 7">DSM 28823</strain>
    </source>
</reference>
<organism evidence="6 7">
    <name type="scientific">Mangrovibacterium marinum</name>
    <dbReference type="NCBI Taxonomy" id="1639118"/>
    <lineage>
        <taxon>Bacteria</taxon>
        <taxon>Pseudomonadati</taxon>
        <taxon>Bacteroidota</taxon>
        <taxon>Bacteroidia</taxon>
        <taxon>Marinilabiliales</taxon>
        <taxon>Prolixibacteraceae</taxon>
        <taxon>Mangrovibacterium</taxon>
    </lineage>
</organism>
<feature type="domain" description="ATPase BadF/BadG/BcrA/BcrD type" evidence="5">
    <location>
        <begin position="5"/>
        <end position="244"/>
    </location>
</feature>
<dbReference type="OrthoDB" id="9802715at2"/>
<evidence type="ECO:0000256" key="1">
    <source>
        <dbReference type="ARBA" id="ARBA00001966"/>
    </source>
</evidence>
<keyword evidence="7" id="KW-1185">Reference proteome</keyword>
<dbReference type="SUPFAM" id="SSF53067">
    <property type="entry name" value="Actin-like ATPase domain"/>
    <property type="match status" value="1"/>
</dbReference>
<dbReference type="EMBL" id="QAAD01000003">
    <property type="protein sequence ID" value="PTN09796.1"/>
    <property type="molecule type" value="Genomic_DNA"/>
</dbReference>
<dbReference type="GO" id="GO:0046872">
    <property type="term" value="F:metal ion binding"/>
    <property type="evidence" value="ECO:0007669"/>
    <property type="project" value="UniProtKB-KW"/>
</dbReference>
<keyword evidence="4" id="KW-0411">Iron-sulfur</keyword>
<dbReference type="PANTHER" id="PTHR32329">
    <property type="entry name" value="BIFUNCTIONAL PROTEIN [INCLUDES 2-HYDROXYACYL-COA DEHYDRATASE (N-TER) AND ITS ACTIVATOR DOMAIN (C_TERM)-RELATED"/>
    <property type="match status" value="1"/>
</dbReference>
<evidence type="ECO:0000256" key="3">
    <source>
        <dbReference type="ARBA" id="ARBA00023004"/>
    </source>
</evidence>
<keyword evidence="2" id="KW-0479">Metal-binding</keyword>
<comment type="cofactor">
    <cofactor evidence="1">
        <name>[4Fe-4S] cluster</name>
        <dbReference type="ChEBI" id="CHEBI:49883"/>
    </cofactor>
</comment>
<proteinExistence type="predicted"/>
<sequence>MISAGIDIGSRTIKVVLLENREMIFSKVVDNTFNPMETCHALLEGLSYDNITATGYGRHLFADHYRSEVISEIKAFSLGINQALPTARTILDIGGQDTKAISIDEKGRVRKFEMNDKCAAGTGRFLEIMAMALRYNLDEFGTEALQAADSASINSMCAVFAESEIVSMLAKGEDRARVARGIYHSVIKKSMAIMKRVGLQGDIAFAGGAAKSTALKILMEEVLKQPVLVPEQPQIMGALGCAIYSDALVLDE</sequence>
<comment type="caution">
    <text evidence="6">The sequence shown here is derived from an EMBL/GenBank/DDBJ whole genome shotgun (WGS) entry which is preliminary data.</text>
</comment>
<evidence type="ECO:0000256" key="2">
    <source>
        <dbReference type="ARBA" id="ARBA00022723"/>
    </source>
</evidence>
<accession>A0A2T5C4L4</accession>
<evidence type="ECO:0000313" key="7">
    <source>
        <dbReference type="Proteomes" id="UP000243525"/>
    </source>
</evidence>
<protein>
    <submittedName>
        <fullName evidence="6">Putative CoA-substrate-specific enzyme activase</fullName>
    </submittedName>
</protein>
<gene>
    <name evidence="6" type="ORF">C8N47_10390</name>
</gene>
<dbReference type="NCBIfam" id="TIGR00241">
    <property type="entry name" value="CoA_E_activ"/>
    <property type="match status" value="1"/>
</dbReference>
<dbReference type="InterPro" id="IPR051805">
    <property type="entry name" value="Dehydratase_Activator_Redct"/>
</dbReference>
<dbReference type="RefSeq" id="WP_107821180.1">
    <property type="nucleotide sequence ID" value="NZ_OY782574.1"/>
</dbReference>
<dbReference type="InterPro" id="IPR043129">
    <property type="entry name" value="ATPase_NBD"/>
</dbReference>
<evidence type="ECO:0000259" key="5">
    <source>
        <dbReference type="Pfam" id="PF01869"/>
    </source>
</evidence>